<dbReference type="InterPro" id="IPR051910">
    <property type="entry name" value="ComF/GntX_DNA_util-trans"/>
</dbReference>
<name>A0A0V8M2C3_9CHLR</name>
<dbReference type="OrthoDB" id="9779910at2"/>
<evidence type="ECO:0000259" key="2">
    <source>
        <dbReference type="Pfam" id="PF18912"/>
    </source>
</evidence>
<sequence>MKLWHQSLKDTLLDLVFPQQCLVCGKEGKLFCAKCSGSLSYITPPVCSLCGHHTGDDGVCPMCLSGKVHLDGLRSVFNFEGGIAQAIYALKYHNLRSVAPLLGGFLADYLKQNPIPADIVVPVPLHPSRLKYRGYNQSLLLARELCRRTGLKLDEHWLERSLSSAPQARTKSRTERLENVKNAFIFKYPTTTALRVIIIDDVATTGATLNACAATLKEAGALSVWGLSIARER</sequence>
<dbReference type="InterPro" id="IPR029057">
    <property type="entry name" value="PRTase-like"/>
</dbReference>
<feature type="domain" description="Double zinc ribbon" evidence="2">
    <location>
        <begin position="12"/>
        <end position="64"/>
    </location>
</feature>
<accession>A0A0V8M2C3</accession>
<dbReference type="Pfam" id="PF18912">
    <property type="entry name" value="DZR_2"/>
    <property type="match status" value="1"/>
</dbReference>
<evidence type="ECO:0000256" key="1">
    <source>
        <dbReference type="ARBA" id="ARBA00008007"/>
    </source>
</evidence>
<gene>
    <name evidence="3" type="ORF">DA01_04480</name>
</gene>
<dbReference type="SUPFAM" id="SSF53271">
    <property type="entry name" value="PRTase-like"/>
    <property type="match status" value="1"/>
</dbReference>
<evidence type="ECO:0000313" key="4">
    <source>
        <dbReference type="Proteomes" id="UP000053577"/>
    </source>
</evidence>
<comment type="caution">
    <text evidence="3">The sequence shown here is derived from an EMBL/GenBank/DDBJ whole genome shotgun (WGS) entry which is preliminary data.</text>
</comment>
<comment type="similarity">
    <text evidence="1">Belongs to the ComF/GntX family.</text>
</comment>
<dbReference type="Gene3D" id="3.40.50.2020">
    <property type="match status" value="1"/>
</dbReference>
<dbReference type="PATRIC" id="fig|61435.5.peg.887"/>
<reference evidence="3 4" key="1">
    <citation type="journal article" date="2015" name="Sci. Rep.">
        <title>A comparative genomics and reductive dehalogenase gene transcription study of two chloroethene-respiring bacteria, Dehalococcoides mccartyi strains MB and 11a.</title>
        <authorList>
            <person name="Low A."/>
            <person name="Shen Z."/>
            <person name="Cheng D."/>
            <person name="Rogers M.J."/>
            <person name="Lee P.K."/>
            <person name="He J."/>
        </authorList>
    </citation>
    <scope>NUCLEOTIDE SEQUENCE [LARGE SCALE GENOMIC DNA]</scope>
    <source>
        <strain evidence="3 4">MB</strain>
    </source>
</reference>
<dbReference type="RefSeq" id="WP_058292445.1">
    <property type="nucleotide sequence ID" value="NZ_JGYD01000018.1"/>
</dbReference>
<evidence type="ECO:0000313" key="3">
    <source>
        <dbReference type="EMBL" id="KSV17909.1"/>
    </source>
</evidence>
<dbReference type="EMBL" id="JGYD01000018">
    <property type="protein sequence ID" value="KSV17909.1"/>
    <property type="molecule type" value="Genomic_DNA"/>
</dbReference>
<organism evidence="3 4">
    <name type="scientific">Dehalococcoides mccartyi</name>
    <dbReference type="NCBI Taxonomy" id="61435"/>
    <lineage>
        <taxon>Bacteria</taxon>
        <taxon>Bacillati</taxon>
        <taxon>Chloroflexota</taxon>
        <taxon>Dehalococcoidia</taxon>
        <taxon>Dehalococcoidales</taxon>
        <taxon>Dehalococcoidaceae</taxon>
        <taxon>Dehalococcoides</taxon>
    </lineage>
</organism>
<dbReference type="PANTHER" id="PTHR47505:SF1">
    <property type="entry name" value="DNA UTILIZATION PROTEIN YHGH"/>
    <property type="match status" value="1"/>
</dbReference>
<dbReference type="AlphaFoldDB" id="A0A0V8M2C3"/>
<dbReference type="CDD" id="cd06223">
    <property type="entry name" value="PRTases_typeI"/>
    <property type="match status" value="1"/>
</dbReference>
<dbReference type="PANTHER" id="PTHR47505">
    <property type="entry name" value="DNA UTILIZATION PROTEIN YHGH"/>
    <property type="match status" value="1"/>
</dbReference>
<proteinExistence type="inferred from homology"/>
<dbReference type="InterPro" id="IPR000836">
    <property type="entry name" value="PRTase_dom"/>
</dbReference>
<protein>
    <submittedName>
        <fullName evidence="3">Competence protein ComF</fullName>
    </submittedName>
</protein>
<dbReference type="InterPro" id="IPR044005">
    <property type="entry name" value="DZR_2"/>
</dbReference>
<dbReference type="Proteomes" id="UP000053577">
    <property type="component" value="Unassembled WGS sequence"/>
</dbReference>